<evidence type="ECO:0000313" key="1">
    <source>
        <dbReference type="EMBL" id="CAG8849348.1"/>
    </source>
</evidence>
<dbReference type="EMBL" id="CAJVQB010095805">
    <property type="protein sequence ID" value="CAG8849348.1"/>
    <property type="molecule type" value="Genomic_DNA"/>
</dbReference>
<organism evidence="1 2">
    <name type="scientific">Gigaspora margarita</name>
    <dbReference type="NCBI Taxonomy" id="4874"/>
    <lineage>
        <taxon>Eukaryota</taxon>
        <taxon>Fungi</taxon>
        <taxon>Fungi incertae sedis</taxon>
        <taxon>Mucoromycota</taxon>
        <taxon>Glomeromycotina</taxon>
        <taxon>Glomeromycetes</taxon>
        <taxon>Diversisporales</taxon>
        <taxon>Gigasporaceae</taxon>
        <taxon>Gigaspora</taxon>
    </lineage>
</organism>
<sequence length="66" mass="7883">MSQDNNQRAQRNYGTEEMAMDFTTLFQQFLINQHQMNQKLTQVAEQQQATYNFLQHLDLRTITNTD</sequence>
<accession>A0ABN7X9V6</accession>
<comment type="caution">
    <text evidence="1">The sequence shown here is derived from an EMBL/GenBank/DDBJ whole genome shotgun (WGS) entry which is preliminary data.</text>
</comment>
<dbReference type="Proteomes" id="UP000789901">
    <property type="component" value="Unassembled WGS sequence"/>
</dbReference>
<protein>
    <submittedName>
        <fullName evidence="1">32004_t:CDS:1</fullName>
    </submittedName>
</protein>
<reference evidence="1 2" key="1">
    <citation type="submission" date="2021-06" db="EMBL/GenBank/DDBJ databases">
        <authorList>
            <person name="Kallberg Y."/>
            <person name="Tangrot J."/>
            <person name="Rosling A."/>
        </authorList>
    </citation>
    <scope>NUCLEOTIDE SEQUENCE [LARGE SCALE GENOMIC DNA]</scope>
    <source>
        <strain evidence="1 2">120-4 pot B 10/14</strain>
    </source>
</reference>
<proteinExistence type="predicted"/>
<name>A0ABN7X9V6_GIGMA</name>
<feature type="non-terminal residue" evidence="1">
    <location>
        <position position="1"/>
    </location>
</feature>
<evidence type="ECO:0000313" key="2">
    <source>
        <dbReference type="Proteomes" id="UP000789901"/>
    </source>
</evidence>
<gene>
    <name evidence="1" type="ORF">GMARGA_LOCUS39665</name>
</gene>
<keyword evidence="2" id="KW-1185">Reference proteome</keyword>